<sequence>MESFEYWPRLPEELKREVIKNMGFADRYNTRLCASQEMRLVDKLPTHLDNLEFVNLMKHSDNTTSAWRWIKFHSKTLST</sequence>
<evidence type="ECO:0000313" key="4">
    <source>
        <dbReference type="WormBase" id="Y38H6C.13"/>
    </source>
</evidence>
<dbReference type="PANTHER" id="PTHR31006:SF5">
    <property type="entry name" value="PROTEIN CBG09232"/>
    <property type="match status" value="1"/>
</dbReference>
<dbReference type="WormBase" id="Y38H6C.13">
    <property type="protein sequence ID" value="CE44007"/>
    <property type="gene ID" value="WBGene00012625"/>
</dbReference>
<dbReference type="Proteomes" id="UP000001940">
    <property type="component" value="Chromosome V"/>
</dbReference>
<feature type="domain" description="F-box" evidence="1">
    <location>
        <begin position="7"/>
        <end position="45"/>
    </location>
</feature>
<reference evidence="2 3" key="1">
    <citation type="journal article" date="1998" name="Science">
        <title>Genome sequence of the nematode C. elegans: a platform for investigating biology.</title>
        <authorList>
            <consortium name="The C. elegans sequencing consortium"/>
            <person name="Sulson J.E."/>
            <person name="Waterston R."/>
        </authorList>
    </citation>
    <scope>NUCLEOTIDE SEQUENCE [LARGE SCALE GENOMIC DNA]</scope>
    <source>
        <strain evidence="2 3">Bristol N2</strain>
    </source>
</reference>
<accession>Q9XX48</accession>
<dbReference type="HOGENOM" id="CLU_2608198_0_0_1"/>
<proteinExistence type="predicted"/>
<dbReference type="KEGG" id="cel:CELE_Y38H6C.13"/>
<evidence type="ECO:0000259" key="1">
    <source>
        <dbReference type="Pfam" id="PF00646"/>
    </source>
</evidence>
<dbReference type="OrthoDB" id="5911324at2759"/>
<dbReference type="CTD" id="189694"/>
<gene>
    <name evidence="2" type="ORF">CELE_Y38H6C.13</name>
    <name evidence="2 4" type="ORF">Y38H6C.13</name>
</gene>
<dbReference type="UCSC" id="Y38H6C.13">
    <property type="organism name" value="c. elegans"/>
</dbReference>
<dbReference type="InterPro" id="IPR042317">
    <property type="entry name" value="She-1-like"/>
</dbReference>
<dbReference type="GeneID" id="189694"/>
<evidence type="ECO:0000313" key="3">
    <source>
        <dbReference type="Proteomes" id="UP000001940"/>
    </source>
</evidence>
<dbReference type="InterPro" id="IPR001810">
    <property type="entry name" value="F-box_dom"/>
</dbReference>
<dbReference type="AlphaFoldDB" id="Q9XX48"/>
<dbReference type="InParanoid" id="Q9XX48"/>
<dbReference type="PhylomeDB" id="Q9XX48"/>
<organism evidence="2 3">
    <name type="scientific">Caenorhabditis elegans</name>
    <dbReference type="NCBI Taxonomy" id="6239"/>
    <lineage>
        <taxon>Eukaryota</taxon>
        <taxon>Metazoa</taxon>
        <taxon>Ecdysozoa</taxon>
        <taxon>Nematoda</taxon>
        <taxon>Chromadorea</taxon>
        <taxon>Rhabditida</taxon>
        <taxon>Rhabditina</taxon>
        <taxon>Rhabditomorpha</taxon>
        <taxon>Rhabditoidea</taxon>
        <taxon>Rhabditidae</taxon>
        <taxon>Peloderinae</taxon>
        <taxon>Caenorhabditis</taxon>
    </lineage>
</organism>
<dbReference type="RefSeq" id="NP_507956.2">
    <property type="nucleotide sequence ID" value="NM_075555.2"/>
</dbReference>
<evidence type="ECO:0000313" key="2">
    <source>
        <dbReference type="EMBL" id="CAA20991.2"/>
    </source>
</evidence>
<dbReference type="AGR" id="WB:WBGene00012625"/>
<name>Q9XX48_CAEEL</name>
<protein>
    <submittedName>
        <fullName evidence="2">F-box domain-containing protein</fullName>
    </submittedName>
</protein>
<dbReference type="EMBL" id="BX284605">
    <property type="protein sequence ID" value="CAA20991.2"/>
    <property type="molecule type" value="Genomic_DNA"/>
</dbReference>
<dbReference type="PANTHER" id="PTHR31006">
    <property type="entry name" value="F-BOX DOMAIN-CONTAINING PROTEIN-RELATED-RELATED"/>
    <property type="match status" value="1"/>
</dbReference>
<keyword evidence="3" id="KW-1185">Reference proteome</keyword>
<dbReference type="PaxDb" id="6239-Y38H6C.13"/>
<dbReference type="Pfam" id="PF00646">
    <property type="entry name" value="F-box"/>
    <property type="match status" value="1"/>
</dbReference>